<feature type="region of interest" description="Disordered" evidence="1">
    <location>
        <begin position="142"/>
        <end position="174"/>
    </location>
</feature>
<dbReference type="OrthoDB" id="9825303at2"/>
<comment type="caution">
    <text evidence="2">The sequence shown here is derived from an EMBL/GenBank/DDBJ whole genome shotgun (WGS) entry which is preliminary data.</text>
</comment>
<organism evidence="2 3">
    <name type="scientific">Scytonema hofmannii PCC 7110</name>
    <dbReference type="NCBI Taxonomy" id="128403"/>
    <lineage>
        <taxon>Bacteria</taxon>
        <taxon>Bacillati</taxon>
        <taxon>Cyanobacteriota</taxon>
        <taxon>Cyanophyceae</taxon>
        <taxon>Nostocales</taxon>
        <taxon>Scytonemataceae</taxon>
        <taxon>Scytonema</taxon>
    </lineage>
</organism>
<evidence type="ECO:0000313" key="3">
    <source>
        <dbReference type="Proteomes" id="UP000076925"/>
    </source>
</evidence>
<dbReference type="STRING" id="128403.WA1_00230"/>
<feature type="compositionally biased region" description="Polar residues" evidence="1">
    <location>
        <begin position="1"/>
        <end position="17"/>
    </location>
</feature>
<sequence>MPDTLSSPVTPESSSPLIQRLDRRRTEPVSLVNSLRFQPSAMKIPQAIVQRSTLVQQLQSRYGIHTNEVAESELVLANPPSSEVSDNTLSTVASSIATMKQEGRRHKEVAEKASFDGFSTRRDAKANVHDERHFKEGGRWEDRQVGFKSQSDFHSTPSTAESTSSVTSTPGGQFRVSRKAIPKISQMDASTSIQAKLDTYNPVNSLVFTTNKIPSATAAIAELQPSQMSLKQQPPLVQIKAATTASLPLSPAELIQRSPASTSLPSVSQLPVVSELPSSSPRLQRANNEDVVDLGYIDFPPFGNSARANTQPANFAQENGYVSIQGIEANYARTNRGRENPPAALPLNTGSVSESISEVVPTVTAHQPLSTEMVVPVMPSKHPNSSIPEVDVAQVAEQVSRILFRQLRIERERRGFGR</sequence>
<dbReference type="RefSeq" id="WP_017742245.1">
    <property type="nucleotide sequence ID" value="NZ_KQ976354.1"/>
</dbReference>
<dbReference type="Proteomes" id="UP000076925">
    <property type="component" value="Unassembled WGS sequence"/>
</dbReference>
<reference evidence="2 3" key="1">
    <citation type="journal article" date="2013" name="Genome Biol. Evol.">
        <title>Genomes of Stigonematalean cyanobacteria (subsection V) and the evolution of oxygenic photosynthesis from prokaryotes to plastids.</title>
        <authorList>
            <person name="Dagan T."/>
            <person name="Roettger M."/>
            <person name="Stucken K."/>
            <person name="Landan G."/>
            <person name="Koch R."/>
            <person name="Major P."/>
            <person name="Gould S.B."/>
            <person name="Goremykin V.V."/>
            <person name="Rippka R."/>
            <person name="Tandeau de Marsac N."/>
            <person name="Gugger M."/>
            <person name="Lockhart P.J."/>
            <person name="Allen J.F."/>
            <person name="Brune I."/>
            <person name="Maus I."/>
            <person name="Puhler A."/>
            <person name="Martin W.F."/>
        </authorList>
    </citation>
    <scope>NUCLEOTIDE SEQUENCE [LARGE SCALE GENOMIC DNA]</scope>
    <source>
        <strain evidence="2 3">PCC 7110</strain>
    </source>
</reference>
<gene>
    <name evidence="2" type="ORF">WA1_00230</name>
</gene>
<evidence type="ECO:0000313" key="2">
    <source>
        <dbReference type="EMBL" id="KYC43636.1"/>
    </source>
</evidence>
<feature type="region of interest" description="Disordered" evidence="1">
    <location>
        <begin position="1"/>
        <end position="20"/>
    </location>
</feature>
<protein>
    <submittedName>
        <fullName evidence="2">Uncharacterized protein</fullName>
    </submittedName>
</protein>
<keyword evidence="3" id="KW-1185">Reference proteome</keyword>
<feature type="compositionally biased region" description="Low complexity" evidence="1">
    <location>
        <begin position="155"/>
        <end position="169"/>
    </location>
</feature>
<evidence type="ECO:0000256" key="1">
    <source>
        <dbReference type="SAM" id="MobiDB-lite"/>
    </source>
</evidence>
<name>A0A139XG21_9CYAN</name>
<dbReference type="EMBL" id="ANNX02000012">
    <property type="protein sequence ID" value="KYC43636.1"/>
    <property type="molecule type" value="Genomic_DNA"/>
</dbReference>
<accession>A0A139XG21</accession>
<proteinExistence type="predicted"/>
<dbReference type="AlphaFoldDB" id="A0A139XG21"/>